<dbReference type="PROSITE" id="PS50001">
    <property type="entry name" value="SH2"/>
    <property type="match status" value="1"/>
</dbReference>
<reference evidence="10 11" key="1">
    <citation type="submission" date="2012-10" db="EMBL/GenBank/DDBJ databases">
        <authorList>
            <consortium name="Gibbon Genome Sequencing Consortium"/>
        </authorList>
    </citation>
    <scope>NUCLEOTIDE SEQUENCE [LARGE SCALE GENOMIC DNA]</scope>
</reference>
<dbReference type="Ensembl" id="ENSNLET00000053292.1">
    <property type="protein sequence ID" value="ENSNLEP00000027584.1"/>
    <property type="gene ID" value="ENSNLEG00000035766.1"/>
</dbReference>
<dbReference type="FunFam" id="3.30.505.10:FF:000012">
    <property type="entry name" value="Tyrosine-protein phosphatase non-receptor type"/>
    <property type="match status" value="1"/>
</dbReference>
<evidence type="ECO:0000313" key="11">
    <source>
        <dbReference type="Proteomes" id="UP000001073"/>
    </source>
</evidence>
<dbReference type="Pfam" id="PF00017">
    <property type="entry name" value="SH2"/>
    <property type="match status" value="1"/>
</dbReference>
<proteinExistence type="predicted"/>
<evidence type="ECO:0000256" key="5">
    <source>
        <dbReference type="ARBA" id="ARBA00022912"/>
    </source>
</evidence>
<dbReference type="GO" id="GO:0050839">
    <property type="term" value="F:cell adhesion molecule binding"/>
    <property type="evidence" value="ECO:0007669"/>
    <property type="project" value="TreeGrafter"/>
</dbReference>
<sequence>MEETEAWRQWFHPNISGVEAEKPIYPGDITCSVRRNGADPYGGEKFATLAELQFEEKNGDVIELKYPLNCADPTSERWFHGHLFGKEAEKLTEKGKHGSFLIRESQSHPGDFVLSARTSDDKRESNDSKSKVTHVMIRCQELKYVGGGELFDSLTDLVEHYKKNPMLETLGTPLNRTCINAAEIESRV</sequence>
<feature type="domain" description="SH2" evidence="9">
    <location>
        <begin position="78"/>
        <end position="174"/>
    </location>
</feature>
<dbReference type="OMA" id="IDGGEWF"/>
<evidence type="ECO:0000256" key="6">
    <source>
        <dbReference type="ARBA" id="ARBA00022999"/>
    </source>
</evidence>
<dbReference type="PANTHER" id="PTHR46559">
    <property type="entry name" value="TYROSINE-PROTEIN PHOSPHATASE NON-RECEPTOR TYPE 11"/>
    <property type="match status" value="1"/>
</dbReference>
<evidence type="ECO:0000256" key="1">
    <source>
        <dbReference type="ARBA" id="ARBA00004496"/>
    </source>
</evidence>
<dbReference type="STRING" id="61853.ENSNLEP00000027584"/>
<protein>
    <recommendedName>
        <fullName evidence="2">protein-tyrosine-phosphatase</fullName>
        <ecNumber evidence="2">3.1.3.48</ecNumber>
    </recommendedName>
</protein>
<dbReference type="GO" id="GO:0004726">
    <property type="term" value="F:non-membrane spanning protein tyrosine phosphatase activity"/>
    <property type="evidence" value="ECO:0007669"/>
    <property type="project" value="TreeGrafter"/>
</dbReference>
<name>A0A2I3G854_NOMLE</name>
<keyword evidence="11" id="KW-1185">Reference proteome</keyword>
<keyword evidence="6 7" id="KW-0727">SH2 domain</keyword>
<dbReference type="CDD" id="cd09931">
    <property type="entry name" value="SH2_C-SH2_SHP_like"/>
    <property type="match status" value="1"/>
</dbReference>
<evidence type="ECO:0000256" key="8">
    <source>
        <dbReference type="SAM" id="MobiDB-lite"/>
    </source>
</evidence>
<dbReference type="PANTHER" id="PTHR46559:SF5">
    <property type="entry name" value="PROTEIN TYROSINE PHOSPHATASE NON-RECEPTOR TYPE 11"/>
    <property type="match status" value="1"/>
</dbReference>
<dbReference type="GO" id="GO:0005737">
    <property type="term" value="C:cytoplasm"/>
    <property type="evidence" value="ECO:0007669"/>
    <property type="project" value="UniProtKB-SubCell"/>
</dbReference>
<organism evidence="10 11">
    <name type="scientific">Nomascus leucogenys</name>
    <name type="common">Northern white-cheeked gibbon</name>
    <name type="synonym">Hylobates leucogenys</name>
    <dbReference type="NCBI Taxonomy" id="61853"/>
    <lineage>
        <taxon>Eukaryota</taxon>
        <taxon>Metazoa</taxon>
        <taxon>Chordata</taxon>
        <taxon>Craniata</taxon>
        <taxon>Vertebrata</taxon>
        <taxon>Euteleostomi</taxon>
        <taxon>Mammalia</taxon>
        <taxon>Eutheria</taxon>
        <taxon>Euarchontoglires</taxon>
        <taxon>Primates</taxon>
        <taxon>Haplorrhini</taxon>
        <taxon>Catarrhini</taxon>
        <taxon>Hylobatidae</taxon>
        <taxon>Nomascus</taxon>
    </lineage>
</organism>
<dbReference type="Gene3D" id="3.30.505.10">
    <property type="entry name" value="SH2 domain"/>
    <property type="match status" value="1"/>
</dbReference>
<keyword evidence="5" id="KW-0904">Protein phosphatase</keyword>
<dbReference type="GeneTree" id="ENSGT00940000153876"/>
<reference evidence="10" key="3">
    <citation type="submission" date="2025-09" db="UniProtKB">
        <authorList>
            <consortium name="Ensembl"/>
        </authorList>
    </citation>
    <scope>IDENTIFICATION</scope>
</reference>
<dbReference type="InParanoid" id="A0A2I3G854"/>
<dbReference type="SUPFAM" id="SSF55550">
    <property type="entry name" value="SH2 domain"/>
    <property type="match status" value="1"/>
</dbReference>
<accession>A0A2I3G854</accession>
<evidence type="ECO:0000259" key="9">
    <source>
        <dbReference type="PROSITE" id="PS50001"/>
    </source>
</evidence>
<dbReference type="GO" id="GO:0070374">
    <property type="term" value="P:positive regulation of ERK1 and ERK2 cascade"/>
    <property type="evidence" value="ECO:0007669"/>
    <property type="project" value="TreeGrafter"/>
</dbReference>
<evidence type="ECO:0000256" key="3">
    <source>
        <dbReference type="ARBA" id="ARBA00022490"/>
    </source>
</evidence>
<evidence type="ECO:0000256" key="7">
    <source>
        <dbReference type="PROSITE-ProRule" id="PRU00191"/>
    </source>
</evidence>
<dbReference type="SMART" id="SM00252">
    <property type="entry name" value="SH2"/>
    <property type="match status" value="1"/>
</dbReference>
<evidence type="ECO:0000313" key="10">
    <source>
        <dbReference type="Ensembl" id="ENSNLEP00000027584.1"/>
    </source>
</evidence>
<dbReference type="AlphaFoldDB" id="A0A2I3G854"/>
<dbReference type="PRINTS" id="PR00401">
    <property type="entry name" value="SH2DOMAIN"/>
</dbReference>
<dbReference type="InterPro" id="IPR000980">
    <property type="entry name" value="SH2"/>
</dbReference>
<feature type="region of interest" description="Disordered" evidence="8">
    <location>
        <begin position="111"/>
        <end position="130"/>
    </location>
</feature>
<dbReference type="InterPro" id="IPR036860">
    <property type="entry name" value="SH2_dom_sf"/>
</dbReference>
<feature type="compositionally biased region" description="Basic and acidic residues" evidence="8">
    <location>
        <begin position="118"/>
        <end position="130"/>
    </location>
</feature>
<evidence type="ECO:0000256" key="4">
    <source>
        <dbReference type="ARBA" id="ARBA00022801"/>
    </source>
</evidence>
<dbReference type="GO" id="GO:0030971">
    <property type="term" value="F:receptor tyrosine kinase binding"/>
    <property type="evidence" value="ECO:0007669"/>
    <property type="project" value="TreeGrafter"/>
</dbReference>
<reference evidence="10" key="2">
    <citation type="submission" date="2025-08" db="UniProtKB">
        <authorList>
            <consortium name="Ensembl"/>
        </authorList>
    </citation>
    <scope>IDENTIFICATION</scope>
</reference>
<comment type="subcellular location">
    <subcellularLocation>
        <location evidence="1">Cytoplasm</location>
    </subcellularLocation>
</comment>
<dbReference type="Proteomes" id="UP000001073">
    <property type="component" value="Chromosome 3"/>
</dbReference>
<dbReference type="EMBL" id="ADFV01165994">
    <property type="status" value="NOT_ANNOTATED_CDS"/>
    <property type="molecule type" value="Genomic_DNA"/>
</dbReference>
<keyword evidence="3" id="KW-0963">Cytoplasm</keyword>
<evidence type="ECO:0000256" key="2">
    <source>
        <dbReference type="ARBA" id="ARBA00013064"/>
    </source>
</evidence>
<keyword evidence="4" id="KW-0378">Hydrolase</keyword>
<dbReference type="EC" id="3.1.3.48" evidence="2"/>